<evidence type="ECO:0000313" key="5">
    <source>
        <dbReference type="Proteomes" id="UP001222325"/>
    </source>
</evidence>
<evidence type="ECO:0000313" key="4">
    <source>
        <dbReference type="EMBL" id="KAJ7087543.1"/>
    </source>
</evidence>
<name>A0AAD6U586_9AGAR</name>
<comment type="similarity">
    <text evidence="1">Belongs to the UPF0612 family.</text>
</comment>
<feature type="region of interest" description="Disordered" evidence="2">
    <location>
        <begin position="15"/>
        <end position="34"/>
    </location>
</feature>
<organism evidence="4 5">
    <name type="scientific">Mycena belliarum</name>
    <dbReference type="NCBI Taxonomy" id="1033014"/>
    <lineage>
        <taxon>Eukaryota</taxon>
        <taxon>Fungi</taxon>
        <taxon>Dikarya</taxon>
        <taxon>Basidiomycota</taxon>
        <taxon>Agaricomycotina</taxon>
        <taxon>Agaricomycetes</taxon>
        <taxon>Agaricomycetidae</taxon>
        <taxon>Agaricales</taxon>
        <taxon>Marasmiineae</taxon>
        <taxon>Mycenaceae</taxon>
        <taxon>Mycena</taxon>
    </lineage>
</organism>
<dbReference type="Pfam" id="PF08593">
    <property type="entry name" value="Mug135_C"/>
    <property type="match status" value="1"/>
</dbReference>
<reference evidence="4" key="1">
    <citation type="submission" date="2023-03" db="EMBL/GenBank/DDBJ databases">
        <title>Massive genome expansion in bonnet fungi (Mycena s.s.) driven by repeated elements and novel gene families across ecological guilds.</title>
        <authorList>
            <consortium name="Lawrence Berkeley National Laboratory"/>
            <person name="Harder C.B."/>
            <person name="Miyauchi S."/>
            <person name="Viragh M."/>
            <person name="Kuo A."/>
            <person name="Thoen E."/>
            <person name="Andreopoulos B."/>
            <person name="Lu D."/>
            <person name="Skrede I."/>
            <person name="Drula E."/>
            <person name="Henrissat B."/>
            <person name="Morin E."/>
            <person name="Kohler A."/>
            <person name="Barry K."/>
            <person name="LaButti K."/>
            <person name="Morin E."/>
            <person name="Salamov A."/>
            <person name="Lipzen A."/>
            <person name="Mereny Z."/>
            <person name="Hegedus B."/>
            <person name="Baldrian P."/>
            <person name="Stursova M."/>
            <person name="Weitz H."/>
            <person name="Taylor A."/>
            <person name="Grigoriev I.V."/>
            <person name="Nagy L.G."/>
            <person name="Martin F."/>
            <person name="Kauserud H."/>
        </authorList>
    </citation>
    <scope>NUCLEOTIDE SEQUENCE</scope>
    <source>
        <strain evidence="4">CBHHK173m</strain>
    </source>
</reference>
<accession>A0AAD6U586</accession>
<evidence type="ECO:0000256" key="2">
    <source>
        <dbReference type="SAM" id="MobiDB-lite"/>
    </source>
</evidence>
<dbReference type="EMBL" id="JARJCN010000028">
    <property type="protein sequence ID" value="KAJ7087543.1"/>
    <property type="molecule type" value="Genomic_DNA"/>
</dbReference>
<dbReference type="AlphaFoldDB" id="A0AAD6U586"/>
<protein>
    <recommendedName>
        <fullName evidence="3">Mug135-like C-terminal domain-containing protein</fullName>
    </recommendedName>
</protein>
<evidence type="ECO:0000259" key="3">
    <source>
        <dbReference type="Pfam" id="PF08593"/>
    </source>
</evidence>
<dbReference type="InterPro" id="IPR013902">
    <property type="entry name" value="Mug135-like_C"/>
</dbReference>
<feature type="compositionally biased region" description="Pro residues" evidence="2">
    <location>
        <begin position="21"/>
        <end position="31"/>
    </location>
</feature>
<comment type="caution">
    <text evidence="4">The sequence shown here is derived from an EMBL/GenBank/DDBJ whole genome shotgun (WGS) entry which is preliminary data.</text>
</comment>
<feature type="domain" description="Mug135-like C-terminal" evidence="3">
    <location>
        <begin position="129"/>
        <end position="205"/>
    </location>
</feature>
<sequence length="208" mass="22974">MAAFPPIPPLPQVPAGLPLQGVPPPPVPTTNPPTLVDVTNAYDYTRRLEAARIAAKLARGNPGPTPLEMAESLMYQKAIMELIGPAGMPPWFQQWNITQFLPLRQDVTDLTRDVTDLRREFANFRGQTFNARRATGHQMAFETLNFINGDDPTMQPHNLPRLQNNDALRALTAAELTAYLTGYGLSAQGNPIVRSERLATHIGYRPVP</sequence>
<evidence type="ECO:0000256" key="1">
    <source>
        <dbReference type="ARBA" id="ARBA00005788"/>
    </source>
</evidence>
<proteinExistence type="inferred from homology"/>
<gene>
    <name evidence="4" type="ORF">B0H15DRAFT_1022651</name>
</gene>
<dbReference type="Proteomes" id="UP001222325">
    <property type="component" value="Unassembled WGS sequence"/>
</dbReference>
<keyword evidence="5" id="KW-1185">Reference proteome</keyword>